<evidence type="ECO:0000256" key="3">
    <source>
        <dbReference type="ARBA" id="ARBA00023163"/>
    </source>
</evidence>
<dbReference type="Pfam" id="PF13443">
    <property type="entry name" value="HTH_26"/>
    <property type="match status" value="1"/>
</dbReference>
<reference evidence="5 6" key="1">
    <citation type="submission" date="2022-05" db="EMBL/GenBank/DDBJ databases">
        <title>Novel Pseudomonas spp. Isolated from a Rainbow Trout Aquaculture Facility.</title>
        <authorList>
            <person name="Testerman T."/>
            <person name="Graf J."/>
        </authorList>
    </citation>
    <scope>NUCLEOTIDE SEQUENCE [LARGE SCALE GENOMIC DNA]</scope>
    <source>
        <strain evidence="5 6">ID1042</strain>
    </source>
</reference>
<dbReference type="Gene3D" id="2.10.109.10">
    <property type="entry name" value="Umud Fragment, subunit A"/>
    <property type="match status" value="1"/>
</dbReference>
<evidence type="ECO:0000256" key="2">
    <source>
        <dbReference type="ARBA" id="ARBA00023125"/>
    </source>
</evidence>
<dbReference type="SUPFAM" id="SSF47413">
    <property type="entry name" value="lambda repressor-like DNA-binding domains"/>
    <property type="match status" value="1"/>
</dbReference>
<name>A0A9X4C7F5_9PSED</name>
<keyword evidence="2" id="KW-0238">DNA-binding</keyword>
<sequence length="231" mass="25216">MQYAAEATSHPAFVTRVTELMKVREISATKLAQLLEESESTVKNMLYKGTSCTRERLVQLARVLETTVEYLATGSDTTKVDDSVSLMVQSPEQLAFTLGILVKEPPAIVVESVLRTLPMPLRLLSEYGLTPESTRAVLVNTDALKSVVSRNDIILVDISQKTLHEGVYLISIRDSVVLRQVSPVITGFALTSTNPNILGTTVPIDPETGFPKNADTRVIAKVVCRMSLSAL</sequence>
<dbReference type="PANTHER" id="PTHR40661:SF3">
    <property type="entry name" value="FELS-1 PROPHAGE TRANSCRIPTIONAL REGULATOR"/>
    <property type="match status" value="1"/>
</dbReference>
<evidence type="ECO:0000256" key="1">
    <source>
        <dbReference type="ARBA" id="ARBA00023015"/>
    </source>
</evidence>
<dbReference type="Gene3D" id="1.10.260.40">
    <property type="entry name" value="lambda repressor-like DNA-binding domains"/>
    <property type="match status" value="1"/>
</dbReference>
<keyword evidence="3" id="KW-0804">Transcription</keyword>
<dbReference type="CDD" id="cd00093">
    <property type="entry name" value="HTH_XRE"/>
    <property type="match status" value="1"/>
</dbReference>
<proteinExistence type="predicted"/>
<accession>A0A9X4C7F5</accession>
<evidence type="ECO:0000313" key="5">
    <source>
        <dbReference type="EMBL" id="MDD1011647.1"/>
    </source>
</evidence>
<dbReference type="SUPFAM" id="SSF51306">
    <property type="entry name" value="LexA/Signal peptidase"/>
    <property type="match status" value="1"/>
</dbReference>
<dbReference type="PANTHER" id="PTHR40661">
    <property type="match status" value="1"/>
</dbReference>
<dbReference type="EMBL" id="JAMDHA010000059">
    <property type="protein sequence ID" value="MDD1011647.1"/>
    <property type="molecule type" value="Genomic_DNA"/>
</dbReference>
<gene>
    <name evidence="5" type="ORF">M5G27_29765</name>
</gene>
<keyword evidence="6" id="KW-1185">Reference proteome</keyword>
<dbReference type="InterPro" id="IPR010982">
    <property type="entry name" value="Lambda_DNA-bd_dom_sf"/>
</dbReference>
<comment type="caution">
    <text evidence="5">The sequence shown here is derived from an EMBL/GenBank/DDBJ whole genome shotgun (WGS) entry which is preliminary data.</text>
</comment>
<feature type="domain" description="HTH cro/C1-type" evidence="4">
    <location>
        <begin position="17"/>
        <end position="71"/>
    </location>
</feature>
<dbReference type="InterPro" id="IPR036286">
    <property type="entry name" value="LexA/Signal_pep-like_sf"/>
</dbReference>
<dbReference type="PROSITE" id="PS50943">
    <property type="entry name" value="HTH_CROC1"/>
    <property type="match status" value="1"/>
</dbReference>
<keyword evidence="1" id="KW-0805">Transcription regulation</keyword>
<dbReference type="RefSeq" id="WP_050682275.1">
    <property type="nucleotide sequence ID" value="NZ_JAMDHA010000059.1"/>
</dbReference>
<protein>
    <submittedName>
        <fullName evidence="5">Helix-turn-helix domain-containing protein</fullName>
    </submittedName>
</protein>
<dbReference type="AlphaFoldDB" id="A0A9X4C7F5"/>
<evidence type="ECO:0000313" key="6">
    <source>
        <dbReference type="Proteomes" id="UP001148185"/>
    </source>
</evidence>
<dbReference type="InterPro" id="IPR001387">
    <property type="entry name" value="Cro/C1-type_HTH"/>
</dbReference>
<evidence type="ECO:0000259" key="4">
    <source>
        <dbReference type="PROSITE" id="PS50943"/>
    </source>
</evidence>
<organism evidence="5 6">
    <name type="scientific">Pseudomonas shahriarae</name>
    <dbReference type="NCBI Taxonomy" id="2745512"/>
    <lineage>
        <taxon>Bacteria</taxon>
        <taxon>Pseudomonadati</taxon>
        <taxon>Pseudomonadota</taxon>
        <taxon>Gammaproteobacteria</taxon>
        <taxon>Pseudomonadales</taxon>
        <taxon>Pseudomonadaceae</taxon>
        <taxon>Pseudomonas</taxon>
    </lineage>
</organism>
<dbReference type="GO" id="GO:0003677">
    <property type="term" value="F:DNA binding"/>
    <property type="evidence" value="ECO:0007669"/>
    <property type="project" value="UniProtKB-KW"/>
</dbReference>
<dbReference type="Proteomes" id="UP001148185">
    <property type="component" value="Unassembled WGS sequence"/>
</dbReference>
<dbReference type="SMART" id="SM00530">
    <property type="entry name" value="HTH_XRE"/>
    <property type="match status" value="1"/>
</dbReference>